<reference evidence="3" key="1">
    <citation type="submission" date="2024-06" db="EMBL/GenBank/DDBJ databases">
        <authorList>
            <person name="Ryan C."/>
        </authorList>
    </citation>
    <scope>NUCLEOTIDE SEQUENCE [LARGE SCALE GENOMIC DNA]</scope>
</reference>
<organism evidence="2 3">
    <name type="scientific">Urochloa decumbens</name>
    <dbReference type="NCBI Taxonomy" id="240449"/>
    <lineage>
        <taxon>Eukaryota</taxon>
        <taxon>Viridiplantae</taxon>
        <taxon>Streptophyta</taxon>
        <taxon>Embryophyta</taxon>
        <taxon>Tracheophyta</taxon>
        <taxon>Spermatophyta</taxon>
        <taxon>Magnoliopsida</taxon>
        <taxon>Liliopsida</taxon>
        <taxon>Poales</taxon>
        <taxon>Poaceae</taxon>
        <taxon>PACMAD clade</taxon>
        <taxon>Panicoideae</taxon>
        <taxon>Panicodae</taxon>
        <taxon>Paniceae</taxon>
        <taxon>Melinidinae</taxon>
        <taxon>Urochloa</taxon>
    </lineage>
</organism>
<comment type="similarity">
    <text evidence="1">Belongs to the FPF1 family.</text>
</comment>
<dbReference type="PANTHER" id="PTHR33433">
    <property type="entry name" value="FLOWERING-PROMOTING FACTOR 1-LIKE PROTEIN 1"/>
    <property type="match status" value="1"/>
</dbReference>
<keyword evidence="3" id="KW-1185">Reference proteome</keyword>
<accession>A0ABC9AXX0</accession>
<dbReference type="Proteomes" id="UP001497457">
    <property type="component" value="Chromosome 23rd"/>
</dbReference>
<gene>
    <name evidence="2" type="ORF">URODEC1_LOCUS59341</name>
</gene>
<dbReference type="EMBL" id="OZ075133">
    <property type="protein sequence ID" value="CAL4988653.1"/>
    <property type="molecule type" value="Genomic_DNA"/>
</dbReference>
<sequence>MSGVWVFRNNGVVRLEDPKQQAGAAACKGRKALVHTPTGQTVSSHEALQRCLQQLGWERFHGGEPGVVQFHRRRSVDLISLPADFARVGSVHMYDIAVKNRDCFRVVDAA</sequence>
<evidence type="ECO:0000313" key="2">
    <source>
        <dbReference type="EMBL" id="CAL4988653.1"/>
    </source>
</evidence>
<dbReference type="AlphaFoldDB" id="A0ABC9AXX0"/>
<reference evidence="2 3" key="2">
    <citation type="submission" date="2024-10" db="EMBL/GenBank/DDBJ databases">
        <authorList>
            <person name="Ryan C."/>
        </authorList>
    </citation>
    <scope>NUCLEOTIDE SEQUENCE [LARGE SCALE GENOMIC DNA]</scope>
</reference>
<dbReference type="InterPro" id="IPR039274">
    <property type="entry name" value="FPF1"/>
</dbReference>
<protein>
    <submittedName>
        <fullName evidence="2">Uncharacterized protein</fullName>
    </submittedName>
</protein>
<evidence type="ECO:0000256" key="1">
    <source>
        <dbReference type="ARBA" id="ARBA00008013"/>
    </source>
</evidence>
<proteinExistence type="inferred from homology"/>
<evidence type="ECO:0000313" key="3">
    <source>
        <dbReference type="Proteomes" id="UP001497457"/>
    </source>
</evidence>
<name>A0ABC9AXX0_9POAL</name>